<keyword evidence="6" id="KW-0406">Ion transport</keyword>
<dbReference type="GO" id="GO:0015889">
    <property type="term" value="P:cobalamin transport"/>
    <property type="evidence" value="ECO:0007669"/>
    <property type="project" value="TreeGrafter"/>
</dbReference>
<keyword evidence="16" id="KW-1185">Reference proteome</keyword>
<evidence type="ECO:0000256" key="11">
    <source>
        <dbReference type="RuleBase" id="RU003357"/>
    </source>
</evidence>
<keyword evidence="3 10" id="KW-1134">Transmembrane beta strand</keyword>
<evidence type="ECO:0000256" key="8">
    <source>
        <dbReference type="ARBA" id="ARBA00023136"/>
    </source>
</evidence>
<dbReference type="Pfam" id="PF07715">
    <property type="entry name" value="Plug"/>
    <property type="match status" value="1"/>
</dbReference>
<dbReference type="InterPro" id="IPR036942">
    <property type="entry name" value="Beta-barrel_TonB_sf"/>
</dbReference>
<evidence type="ECO:0000256" key="6">
    <source>
        <dbReference type="ARBA" id="ARBA00023065"/>
    </source>
</evidence>
<evidence type="ECO:0000256" key="3">
    <source>
        <dbReference type="ARBA" id="ARBA00022452"/>
    </source>
</evidence>
<evidence type="ECO:0000256" key="9">
    <source>
        <dbReference type="ARBA" id="ARBA00023237"/>
    </source>
</evidence>
<dbReference type="Gene3D" id="2.170.130.10">
    <property type="entry name" value="TonB-dependent receptor, plug domain"/>
    <property type="match status" value="1"/>
</dbReference>
<dbReference type="InterPro" id="IPR000531">
    <property type="entry name" value="Beta-barrel_TonB"/>
</dbReference>
<dbReference type="Proteomes" id="UP000613768">
    <property type="component" value="Unassembled WGS sequence"/>
</dbReference>
<organism evidence="15 16">
    <name type="scientific">Pseudomarimonas arenosa</name>
    <dbReference type="NCBI Taxonomy" id="2774145"/>
    <lineage>
        <taxon>Bacteria</taxon>
        <taxon>Pseudomonadati</taxon>
        <taxon>Pseudomonadota</taxon>
        <taxon>Gammaproteobacteria</taxon>
        <taxon>Lysobacterales</taxon>
        <taxon>Lysobacteraceae</taxon>
        <taxon>Pseudomarimonas</taxon>
    </lineage>
</organism>
<protein>
    <submittedName>
        <fullName evidence="15">TonB-dependent receptor</fullName>
    </submittedName>
</protein>
<keyword evidence="9 10" id="KW-0998">Cell outer membrane</keyword>
<comment type="subcellular location">
    <subcellularLocation>
        <location evidence="1 10">Cell outer membrane</location>
        <topology evidence="1 10">Multi-pass membrane protein</topology>
    </subcellularLocation>
</comment>
<proteinExistence type="inferred from homology"/>
<evidence type="ECO:0000259" key="14">
    <source>
        <dbReference type="Pfam" id="PF07715"/>
    </source>
</evidence>
<dbReference type="Pfam" id="PF00593">
    <property type="entry name" value="TonB_dep_Rec_b-barrel"/>
    <property type="match status" value="1"/>
</dbReference>
<dbReference type="Gene3D" id="2.40.170.20">
    <property type="entry name" value="TonB-dependent receptor, beta-barrel domain"/>
    <property type="match status" value="1"/>
</dbReference>
<dbReference type="AlphaFoldDB" id="A0AAW3ZUX4"/>
<comment type="similarity">
    <text evidence="10 11">Belongs to the TonB-dependent receptor family.</text>
</comment>
<dbReference type="InterPro" id="IPR012910">
    <property type="entry name" value="Plug_dom"/>
</dbReference>
<dbReference type="PANTHER" id="PTHR30069:SF53">
    <property type="entry name" value="COLICIN I RECEPTOR-RELATED"/>
    <property type="match status" value="1"/>
</dbReference>
<comment type="caution">
    <text evidence="15">The sequence shown here is derived from an EMBL/GenBank/DDBJ whole genome shotgun (WGS) entry which is preliminary data.</text>
</comment>
<dbReference type="SUPFAM" id="SSF56935">
    <property type="entry name" value="Porins"/>
    <property type="match status" value="1"/>
</dbReference>
<reference evidence="15 16" key="1">
    <citation type="submission" date="2020-09" db="EMBL/GenBank/DDBJ databases">
        <title>Pseudoxanthomonas sp. CAU 1598 isolated from sand of Yaerae Beach.</title>
        <authorList>
            <person name="Kim W."/>
        </authorList>
    </citation>
    <scope>NUCLEOTIDE SEQUENCE [LARGE SCALE GENOMIC DNA]</scope>
    <source>
        <strain evidence="15 16">CAU 1598</strain>
    </source>
</reference>
<dbReference type="PROSITE" id="PS52016">
    <property type="entry name" value="TONB_DEPENDENT_REC_3"/>
    <property type="match status" value="1"/>
</dbReference>
<evidence type="ECO:0000256" key="7">
    <source>
        <dbReference type="ARBA" id="ARBA00023077"/>
    </source>
</evidence>
<dbReference type="GO" id="GO:0009279">
    <property type="term" value="C:cell outer membrane"/>
    <property type="evidence" value="ECO:0007669"/>
    <property type="project" value="UniProtKB-SubCell"/>
</dbReference>
<feature type="domain" description="TonB-dependent receptor-like beta-barrel" evidence="13">
    <location>
        <begin position="175"/>
        <end position="569"/>
    </location>
</feature>
<sequence>MLLLIKRPLAVIGLLLGSAAVQADALQPTVNVTAHRVATDIDASLSTVSVIDRQAIELGGSIDLVDLLRRQAGVDIVRTGGVGGQTSLFLRGAKSNQVLVLIDGVRASSVTAGLFAFESLALEQIERIEVVRGPRAALYGSDAIGGVIQIFTRRSSGASGSLGVGSYGAASADLGYTHAFERGRIGLRLGYLDIDGFSSQNEDGFSFDPDDDGQVQRSISSFFDYDFTALALEGVANRSHSLVEFDRGRSDIVNSNASVSLRGGEQQSWLLRASSARDKLETADFFSRFETRREALDWQHSLNLADGGLLWGLSALSEEGVSIDTFSGSENYGDEREQLAGFASWRADIGPLNYELSGRHDDYDQYGGSSTAQVALGWTLDEDVRLLANWGQGFRAPTLNELLSPGFGGLFAGNPELDPERSRSTELGVDVALSAQAALRLRLYRSELTDLIDFSGGDTFQAINVARARLQGAELEGAWHWGAWQFDGNLGWQQAIDRDSEADLLRRAPRKVNVSAQRSFARGLVGLDLHAVAARPEFGGELPGYVLFGAFARWQVSAPLAVDLRLENLGDVDYELARGYNAPGLTAMLNLRWDSAAR</sequence>
<evidence type="ECO:0000313" key="16">
    <source>
        <dbReference type="Proteomes" id="UP000613768"/>
    </source>
</evidence>
<keyword evidence="15" id="KW-0675">Receptor</keyword>
<evidence type="ECO:0000256" key="2">
    <source>
        <dbReference type="ARBA" id="ARBA00022448"/>
    </source>
</evidence>
<keyword evidence="4 10" id="KW-0812">Transmembrane</keyword>
<dbReference type="EMBL" id="JACYTR010000070">
    <property type="protein sequence ID" value="MBD8527886.1"/>
    <property type="molecule type" value="Genomic_DNA"/>
</dbReference>
<evidence type="ECO:0000259" key="13">
    <source>
        <dbReference type="Pfam" id="PF00593"/>
    </source>
</evidence>
<dbReference type="GO" id="GO:0006811">
    <property type="term" value="P:monoatomic ion transport"/>
    <property type="evidence" value="ECO:0007669"/>
    <property type="project" value="UniProtKB-KW"/>
</dbReference>
<keyword evidence="7 11" id="KW-0798">TonB box</keyword>
<dbReference type="RefSeq" id="WP_192031308.1">
    <property type="nucleotide sequence ID" value="NZ_JACYTR010000070.1"/>
</dbReference>
<keyword evidence="8 10" id="KW-0472">Membrane</keyword>
<dbReference type="InterPro" id="IPR037066">
    <property type="entry name" value="Plug_dom_sf"/>
</dbReference>
<evidence type="ECO:0000256" key="1">
    <source>
        <dbReference type="ARBA" id="ARBA00004571"/>
    </source>
</evidence>
<dbReference type="PANTHER" id="PTHR30069">
    <property type="entry name" value="TONB-DEPENDENT OUTER MEMBRANE RECEPTOR"/>
    <property type="match status" value="1"/>
</dbReference>
<evidence type="ECO:0000256" key="4">
    <source>
        <dbReference type="ARBA" id="ARBA00022692"/>
    </source>
</evidence>
<keyword evidence="2 10" id="KW-0813">Transport</keyword>
<keyword evidence="5 12" id="KW-0732">Signal</keyword>
<name>A0AAW3ZUX4_9GAMM</name>
<evidence type="ECO:0000313" key="15">
    <source>
        <dbReference type="EMBL" id="MBD8527886.1"/>
    </source>
</evidence>
<gene>
    <name evidence="15" type="ORF">IFO71_19235</name>
</gene>
<feature type="domain" description="TonB-dependent receptor plug" evidence="14">
    <location>
        <begin position="44"/>
        <end position="147"/>
    </location>
</feature>
<accession>A0AAW3ZUX4</accession>
<dbReference type="CDD" id="cd01347">
    <property type="entry name" value="ligand_gated_channel"/>
    <property type="match status" value="1"/>
</dbReference>
<evidence type="ECO:0000256" key="5">
    <source>
        <dbReference type="ARBA" id="ARBA00022729"/>
    </source>
</evidence>
<feature type="chain" id="PRO_5043318798" evidence="12">
    <location>
        <begin position="24"/>
        <end position="598"/>
    </location>
</feature>
<evidence type="ECO:0000256" key="12">
    <source>
        <dbReference type="SAM" id="SignalP"/>
    </source>
</evidence>
<evidence type="ECO:0000256" key="10">
    <source>
        <dbReference type="PROSITE-ProRule" id="PRU01360"/>
    </source>
</evidence>
<dbReference type="InterPro" id="IPR039426">
    <property type="entry name" value="TonB-dep_rcpt-like"/>
</dbReference>
<feature type="signal peptide" evidence="12">
    <location>
        <begin position="1"/>
        <end position="23"/>
    </location>
</feature>